<keyword evidence="2" id="KW-1185">Reference proteome</keyword>
<dbReference type="RefSeq" id="WP_115266405.1">
    <property type="nucleotide sequence ID" value="NZ_CP022586.1"/>
</dbReference>
<dbReference type="InterPro" id="IPR023211">
    <property type="entry name" value="DNA_pol_palm_dom_sf"/>
</dbReference>
<evidence type="ECO:0000313" key="1">
    <source>
        <dbReference type="EMBL" id="WHO15165.1"/>
    </source>
</evidence>
<dbReference type="SUPFAM" id="SSF56672">
    <property type="entry name" value="DNA/RNA polymerases"/>
    <property type="match status" value="1"/>
</dbReference>
<accession>A0ABY8RX10</accession>
<evidence type="ECO:0008006" key="3">
    <source>
        <dbReference type="Google" id="ProtNLM"/>
    </source>
</evidence>
<dbReference type="Proteomes" id="UP000596039">
    <property type="component" value="Chromosome"/>
</dbReference>
<proteinExistence type="predicted"/>
<reference evidence="1 2" key="1">
    <citation type="journal article" date="2020" name="Vet. Res.">
        <title>Phylogenomic analysis of Mycoplasma bovis from Belgian veal, dairy and beef herds.</title>
        <authorList>
            <person name="Bokma J."/>
            <person name="Vereecke N."/>
            <person name="De Bleecker K."/>
            <person name="Callens J."/>
            <person name="Ribbens S."/>
            <person name="Nauwynck H."/>
            <person name="Haesebrouck F."/>
            <person name="Theuns S."/>
            <person name="Boyen F."/>
            <person name="Pardon B."/>
        </authorList>
    </citation>
    <scope>NUCLEOTIDE SEQUENCE [LARGE SCALE GENOMIC DNA]</scope>
    <source>
        <strain evidence="1 2">Mb222</strain>
    </source>
</reference>
<dbReference type="EMBL" id="CP058496">
    <property type="protein sequence ID" value="WHO15165.1"/>
    <property type="molecule type" value="Genomic_DNA"/>
</dbReference>
<sequence>MSKTYNQDKLETIPLDVWIYDFEVYKHFWCVSFYNLKSKELKTYKTGQNYQLINFINKDLKGQFVGGYNSSNFDDYILKEVMAGVNPYKLSEWIINGNKPWEWEYTKHNKLPFFSFDIMKLLGPGRLSLKKYEAYLGLKIVETNIPFDYPQKLSDEQEKLIIEYNIYDTKATSFLFLKFIDQFIIKLKLISDYNLDNSALNKTSTQLTALVFEANPSKLPKYKTYYYKCPENIKQMYQKALPEYLWIIEKLETTQFVTEMSENYIKEQIDLTIKVNDLIYEFKSGGLHAAKQKIIDKPSNIYNSDIVSNYPSLIRYYNYGSRAAKNMSGKIGELIKKRIEAKNNNDDLVSSYLKELIVRPFGAMGYKYSALWDGKQRMSICLTGQLIIFFLSVKISKYAEVLQVNTDGVMYLVNDLNNIDKIKKLMKAWEQITFMQLETERYSRLFQKDVNNYILVNEKDKIKTKGSMVKYYNEQFHNLSFNTVRGVVNNSLSVLDKAVVDYFVNNIDPEITIKNEQDLVKFQFVFDIKGNYSHIFYGDKLLENMKVCRIFYTKAGSPVFKAQALPNGNYKKDKVPLSSEKCTVYNDIIINKPISLLDLDYEYYTQLAYARIEQYKNEYVKNKFKLSYPGESYECGLCSASLMNELVVRTLFDNIEVCKQCYFGKVNNE</sequence>
<evidence type="ECO:0000313" key="2">
    <source>
        <dbReference type="Proteomes" id="UP000596039"/>
    </source>
</evidence>
<dbReference type="InterPro" id="IPR012337">
    <property type="entry name" value="RNaseH-like_sf"/>
</dbReference>
<protein>
    <recommendedName>
        <fullName evidence="3">DNA-directed DNA polymerase</fullName>
    </recommendedName>
</protein>
<name>A0ABY8RX10_MYCBV</name>
<dbReference type="Gene3D" id="3.90.1600.10">
    <property type="entry name" value="Palm domain of DNA polymerase"/>
    <property type="match status" value="1"/>
</dbReference>
<dbReference type="SUPFAM" id="SSF53098">
    <property type="entry name" value="Ribonuclease H-like"/>
    <property type="match status" value="1"/>
</dbReference>
<gene>
    <name evidence="1" type="ORF">HYD69_04165</name>
</gene>
<dbReference type="InterPro" id="IPR043502">
    <property type="entry name" value="DNA/RNA_pol_sf"/>
</dbReference>
<organism evidence="1 2">
    <name type="scientific">Mycoplasmopsis bovis</name>
    <name type="common">Mycoplasma bovis</name>
    <dbReference type="NCBI Taxonomy" id="28903"/>
    <lineage>
        <taxon>Bacteria</taxon>
        <taxon>Bacillati</taxon>
        <taxon>Mycoplasmatota</taxon>
        <taxon>Mycoplasmoidales</taxon>
        <taxon>Metamycoplasmataceae</taxon>
        <taxon>Mycoplasmopsis</taxon>
    </lineage>
</organism>